<accession>A0AAN5CHM4</accession>
<dbReference type="InterPro" id="IPR056039">
    <property type="entry name" value="DUF7622"/>
</dbReference>
<dbReference type="PANTHER" id="PTHR37433">
    <property type="entry name" value="PROTEIN CBG25136-RELATED"/>
    <property type="match status" value="1"/>
</dbReference>
<feature type="domain" description="DUF7622" evidence="2">
    <location>
        <begin position="42"/>
        <end position="99"/>
    </location>
</feature>
<sequence>MCSCTHDDCTTSSLYPADSGLPLDTRDAEMIDCATPSDLGGMRKCRGHACFMMKQPDRDDAYGCIVYDKRFMDKKYKLGGARTILHYSFYICDTSMCNAIANPDKIFEGLANYEDPNNGTCNCLAPLGSSMDSPEVHQAVGNLPLILGVSVPVALLVFAATVVVGYRVWKKKWPLPIQIVCEKSRGRGHVKPVVINVVSPEGAHVKKK</sequence>
<keyword evidence="1" id="KW-0472">Membrane</keyword>
<evidence type="ECO:0000313" key="3">
    <source>
        <dbReference type="EMBL" id="GMR44567.1"/>
    </source>
</evidence>
<feature type="transmembrane region" description="Helical" evidence="1">
    <location>
        <begin position="145"/>
        <end position="169"/>
    </location>
</feature>
<evidence type="ECO:0000256" key="1">
    <source>
        <dbReference type="SAM" id="Phobius"/>
    </source>
</evidence>
<evidence type="ECO:0000259" key="2">
    <source>
        <dbReference type="Pfam" id="PF24602"/>
    </source>
</evidence>
<keyword evidence="4" id="KW-1185">Reference proteome</keyword>
<protein>
    <recommendedName>
        <fullName evidence="2">DUF7622 domain-containing protein</fullName>
    </recommendedName>
</protein>
<organism evidence="3 4">
    <name type="scientific">Pristionchus mayeri</name>
    <dbReference type="NCBI Taxonomy" id="1317129"/>
    <lineage>
        <taxon>Eukaryota</taxon>
        <taxon>Metazoa</taxon>
        <taxon>Ecdysozoa</taxon>
        <taxon>Nematoda</taxon>
        <taxon>Chromadorea</taxon>
        <taxon>Rhabditida</taxon>
        <taxon>Rhabditina</taxon>
        <taxon>Diplogasteromorpha</taxon>
        <taxon>Diplogasteroidea</taxon>
        <taxon>Neodiplogasteridae</taxon>
        <taxon>Pristionchus</taxon>
    </lineage>
</organism>
<gene>
    <name evidence="3" type="ORF">PMAYCL1PPCAC_14762</name>
</gene>
<evidence type="ECO:0000313" key="4">
    <source>
        <dbReference type="Proteomes" id="UP001328107"/>
    </source>
</evidence>
<feature type="non-terminal residue" evidence="3">
    <location>
        <position position="208"/>
    </location>
</feature>
<proteinExistence type="predicted"/>
<dbReference type="PANTHER" id="PTHR37433:SF5">
    <property type="entry name" value="DUF753 DOMAIN-CONTAINING PROTEIN-RELATED"/>
    <property type="match status" value="1"/>
</dbReference>
<dbReference type="EMBL" id="BTRK01000004">
    <property type="protein sequence ID" value="GMR44567.1"/>
    <property type="molecule type" value="Genomic_DNA"/>
</dbReference>
<keyword evidence="1" id="KW-1133">Transmembrane helix</keyword>
<keyword evidence="1" id="KW-0812">Transmembrane</keyword>
<reference evidence="4" key="1">
    <citation type="submission" date="2022-10" db="EMBL/GenBank/DDBJ databases">
        <title>Genome assembly of Pristionchus species.</title>
        <authorList>
            <person name="Yoshida K."/>
            <person name="Sommer R.J."/>
        </authorList>
    </citation>
    <scope>NUCLEOTIDE SEQUENCE [LARGE SCALE GENOMIC DNA]</scope>
    <source>
        <strain evidence="4">RS5460</strain>
    </source>
</reference>
<dbReference type="Pfam" id="PF24602">
    <property type="entry name" value="DUF7622"/>
    <property type="match status" value="1"/>
</dbReference>
<comment type="caution">
    <text evidence="3">The sequence shown here is derived from an EMBL/GenBank/DDBJ whole genome shotgun (WGS) entry which is preliminary data.</text>
</comment>
<name>A0AAN5CHM4_9BILA</name>
<dbReference type="Proteomes" id="UP001328107">
    <property type="component" value="Unassembled WGS sequence"/>
</dbReference>
<dbReference type="AlphaFoldDB" id="A0AAN5CHM4"/>